<evidence type="ECO:0000256" key="1">
    <source>
        <dbReference type="ARBA" id="ARBA00001938"/>
    </source>
</evidence>
<keyword evidence="5" id="KW-0012">Acyltransferase</keyword>
<dbReference type="GO" id="GO:0031405">
    <property type="term" value="F:lipoic acid binding"/>
    <property type="evidence" value="ECO:0007669"/>
    <property type="project" value="TreeGrafter"/>
</dbReference>
<dbReference type="InterPro" id="IPR023213">
    <property type="entry name" value="CAT-like_dom_sf"/>
</dbReference>
<dbReference type="OrthoDB" id="15567at2759"/>
<dbReference type="InterPro" id="IPR001078">
    <property type="entry name" value="2-oxoacid_DH_actylTfrase"/>
</dbReference>
<accession>A0A0L0SKH4</accession>
<dbReference type="AlphaFoldDB" id="A0A0L0SKH4"/>
<evidence type="ECO:0000256" key="3">
    <source>
        <dbReference type="ARBA" id="ARBA00022679"/>
    </source>
</evidence>
<sequence>MMQKAMFKSMTRSLSIPHFGYADEIELDALMAVRAEINAQSPTCPLFIKAYSLALNEFPLLNSQLVVDATAANPETTAKLVSRPQHNVSIAMDTPNGLMVPNIKNVQVKSVLEVAAEMARLQAAGQKGQLAQADLTGGTITLSNIGAIGGTYMSPVVVTSELCIAALGKVARVPKFAGSKSNEVVARHAMPVSFSADHRVVDGATVARFAQRWKQYLEHPMSMLAAMK</sequence>
<dbReference type="Gene3D" id="3.30.559.10">
    <property type="entry name" value="Chloramphenicol acetyltransferase-like domain"/>
    <property type="match status" value="1"/>
</dbReference>
<reference evidence="8" key="2">
    <citation type="submission" date="2009-11" db="EMBL/GenBank/DDBJ databases">
        <title>The Genome Sequence of Allomyces macrogynus strain ATCC 38327.</title>
        <authorList>
            <consortium name="The Broad Institute Genome Sequencing Platform"/>
            <person name="Russ C."/>
            <person name="Cuomo C."/>
            <person name="Shea T."/>
            <person name="Young S.K."/>
            <person name="Zeng Q."/>
            <person name="Koehrsen M."/>
            <person name="Haas B."/>
            <person name="Borodovsky M."/>
            <person name="Guigo R."/>
            <person name="Alvarado L."/>
            <person name="Berlin A."/>
            <person name="Borenstein D."/>
            <person name="Chen Z."/>
            <person name="Engels R."/>
            <person name="Freedman E."/>
            <person name="Gellesch M."/>
            <person name="Goldberg J."/>
            <person name="Griggs A."/>
            <person name="Gujja S."/>
            <person name="Heiman D."/>
            <person name="Hepburn T."/>
            <person name="Howarth C."/>
            <person name="Jen D."/>
            <person name="Larson L."/>
            <person name="Lewis B."/>
            <person name="Mehta T."/>
            <person name="Park D."/>
            <person name="Pearson M."/>
            <person name="Roberts A."/>
            <person name="Saif S."/>
            <person name="Shenoy N."/>
            <person name="Sisk P."/>
            <person name="Stolte C."/>
            <person name="Sykes S."/>
            <person name="Walk T."/>
            <person name="White J."/>
            <person name="Yandava C."/>
            <person name="Burger G."/>
            <person name="Gray M.W."/>
            <person name="Holland P.W.H."/>
            <person name="King N."/>
            <person name="Lang F.B.F."/>
            <person name="Roger A.J."/>
            <person name="Ruiz-Trillo I."/>
            <person name="Lander E."/>
            <person name="Nusbaum C."/>
        </authorList>
    </citation>
    <scope>NUCLEOTIDE SEQUENCE [LARGE SCALE GENOMIC DNA]</scope>
    <source>
        <strain evidence="8">ATCC 38327</strain>
    </source>
</reference>
<evidence type="ECO:0000259" key="6">
    <source>
        <dbReference type="Pfam" id="PF00198"/>
    </source>
</evidence>
<dbReference type="SUPFAM" id="SSF52777">
    <property type="entry name" value="CoA-dependent acyltransferases"/>
    <property type="match status" value="1"/>
</dbReference>
<reference evidence="7 8" key="1">
    <citation type="submission" date="2009-11" db="EMBL/GenBank/DDBJ databases">
        <title>Annotation of Allomyces macrogynus ATCC 38327.</title>
        <authorList>
            <consortium name="The Broad Institute Genome Sequencing Platform"/>
            <person name="Russ C."/>
            <person name="Cuomo C."/>
            <person name="Burger G."/>
            <person name="Gray M.W."/>
            <person name="Holland P.W.H."/>
            <person name="King N."/>
            <person name="Lang F.B.F."/>
            <person name="Roger A.J."/>
            <person name="Ruiz-Trillo I."/>
            <person name="Young S.K."/>
            <person name="Zeng Q."/>
            <person name="Gargeya S."/>
            <person name="Fitzgerald M."/>
            <person name="Haas B."/>
            <person name="Abouelleil A."/>
            <person name="Alvarado L."/>
            <person name="Arachchi H.M."/>
            <person name="Berlin A."/>
            <person name="Chapman S.B."/>
            <person name="Gearin G."/>
            <person name="Goldberg J."/>
            <person name="Griggs A."/>
            <person name="Gujja S."/>
            <person name="Hansen M."/>
            <person name="Heiman D."/>
            <person name="Howarth C."/>
            <person name="Larimer J."/>
            <person name="Lui A."/>
            <person name="MacDonald P.J.P."/>
            <person name="McCowen C."/>
            <person name="Montmayeur A."/>
            <person name="Murphy C."/>
            <person name="Neiman D."/>
            <person name="Pearson M."/>
            <person name="Priest M."/>
            <person name="Roberts A."/>
            <person name="Saif S."/>
            <person name="Shea T."/>
            <person name="Sisk P."/>
            <person name="Stolte C."/>
            <person name="Sykes S."/>
            <person name="Wortman J."/>
            <person name="Nusbaum C."/>
            <person name="Birren B."/>
        </authorList>
    </citation>
    <scope>NUCLEOTIDE SEQUENCE [LARGE SCALE GENOMIC DNA]</scope>
    <source>
        <strain evidence="7 8">ATCC 38327</strain>
    </source>
</reference>
<dbReference type="FunFam" id="3.30.559.10:FF:000007">
    <property type="entry name" value="Dihydrolipoamide acetyltransferase component of pyruvate dehydrogenase complex"/>
    <property type="match status" value="1"/>
</dbReference>
<comment type="cofactor">
    <cofactor evidence="1">
        <name>(R)-lipoate</name>
        <dbReference type="ChEBI" id="CHEBI:83088"/>
    </cofactor>
</comment>
<evidence type="ECO:0000256" key="5">
    <source>
        <dbReference type="ARBA" id="ARBA00023315"/>
    </source>
</evidence>
<dbReference type="PANTHER" id="PTHR43178:SF5">
    <property type="entry name" value="LIPOAMIDE ACYLTRANSFERASE COMPONENT OF BRANCHED-CHAIN ALPHA-KETO ACID DEHYDROGENASE COMPLEX, MITOCHONDRIAL"/>
    <property type="match status" value="1"/>
</dbReference>
<protein>
    <recommendedName>
        <fullName evidence="6">2-oxoacid dehydrogenase acyltransferase catalytic domain-containing protein</fullName>
    </recommendedName>
</protein>
<dbReference type="GO" id="GO:0016407">
    <property type="term" value="F:acetyltransferase activity"/>
    <property type="evidence" value="ECO:0007669"/>
    <property type="project" value="TreeGrafter"/>
</dbReference>
<evidence type="ECO:0000313" key="8">
    <source>
        <dbReference type="Proteomes" id="UP000054350"/>
    </source>
</evidence>
<keyword evidence="8" id="KW-1185">Reference proteome</keyword>
<dbReference type="Pfam" id="PF00198">
    <property type="entry name" value="2-oxoacid_dh"/>
    <property type="match status" value="1"/>
</dbReference>
<dbReference type="EMBL" id="GG745341">
    <property type="protein sequence ID" value="KNE62900.1"/>
    <property type="molecule type" value="Genomic_DNA"/>
</dbReference>
<dbReference type="OMA" id="FYTSIEI"/>
<keyword evidence="4" id="KW-0450">Lipoyl</keyword>
<proteinExistence type="inferred from homology"/>
<name>A0A0L0SKH4_ALLM3</name>
<evidence type="ECO:0000313" key="7">
    <source>
        <dbReference type="EMBL" id="KNE62900.1"/>
    </source>
</evidence>
<gene>
    <name evidence="7" type="ORF">AMAG_18932</name>
</gene>
<dbReference type="eggNOG" id="KOG0558">
    <property type="taxonomic scope" value="Eukaryota"/>
</dbReference>
<keyword evidence="3" id="KW-0808">Transferase</keyword>
<evidence type="ECO:0000256" key="4">
    <source>
        <dbReference type="ARBA" id="ARBA00022823"/>
    </source>
</evidence>
<dbReference type="VEuPathDB" id="FungiDB:AMAG_18932"/>
<dbReference type="Proteomes" id="UP000054350">
    <property type="component" value="Unassembled WGS sequence"/>
</dbReference>
<dbReference type="GO" id="GO:0005739">
    <property type="term" value="C:mitochondrion"/>
    <property type="evidence" value="ECO:0007669"/>
    <property type="project" value="TreeGrafter"/>
</dbReference>
<organism evidence="7 8">
    <name type="scientific">Allomyces macrogynus (strain ATCC 38327)</name>
    <name type="common">Allomyces javanicus var. macrogynus</name>
    <dbReference type="NCBI Taxonomy" id="578462"/>
    <lineage>
        <taxon>Eukaryota</taxon>
        <taxon>Fungi</taxon>
        <taxon>Fungi incertae sedis</taxon>
        <taxon>Blastocladiomycota</taxon>
        <taxon>Blastocladiomycetes</taxon>
        <taxon>Blastocladiales</taxon>
        <taxon>Blastocladiaceae</taxon>
        <taxon>Allomyces</taxon>
    </lineage>
</organism>
<dbReference type="InterPro" id="IPR050743">
    <property type="entry name" value="2-oxoacid_DH_E2_comp"/>
</dbReference>
<evidence type="ECO:0000256" key="2">
    <source>
        <dbReference type="ARBA" id="ARBA00007317"/>
    </source>
</evidence>
<dbReference type="STRING" id="578462.A0A0L0SKH4"/>
<comment type="similarity">
    <text evidence="2">Belongs to the 2-oxoacid dehydrogenase family.</text>
</comment>
<dbReference type="PANTHER" id="PTHR43178">
    <property type="entry name" value="DIHYDROLIPOAMIDE ACETYLTRANSFERASE COMPONENT OF PYRUVATE DEHYDROGENASE COMPLEX"/>
    <property type="match status" value="1"/>
</dbReference>
<feature type="domain" description="2-oxoacid dehydrogenase acyltransferase catalytic" evidence="6">
    <location>
        <begin position="2"/>
        <end position="224"/>
    </location>
</feature>